<dbReference type="EMBL" id="BKCJ011123688">
    <property type="protein sequence ID" value="GFC89950.1"/>
    <property type="molecule type" value="Genomic_DNA"/>
</dbReference>
<protein>
    <submittedName>
        <fullName evidence="2">Uncharacterized protein</fullName>
    </submittedName>
</protein>
<organism evidence="2">
    <name type="scientific">Tanacetum cinerariifolium</name>
    <name type="common">Dalmatian daisy</name>
    <name type="synonym">Chrysanthemum cinerariifolium</name>
    <dbReference type="NCBI Taxonomy" id="118510"/>
    <lineage>
        <taxon>Eukaryota</taxon>
        <taxon>Viridiplantae</taxon>
        <taxon>Streptophyta</taxon>
        <taxon>Embryophyta</taxon>
        <taxon>Tracheophyta</taxon>
        <taxon>Spermatophyta</taxon>
        <taxon>Magnoliopsida</taxon>
        <taxon>eudicotyledons</taxon>
        <taxon>Gunneridae</taxon>
        <taxon>Pentapetalae</taxon>
        <taxon>asterids</taxon>
        <taxon>campanulids</taxon>
        <taxon>Asterales</taxon>
        <taxon>Asteraceae</taxon>
        <taxon>Asteroideae</taxon>
        <taxon>Anthemideae</taxon>
        <taxon>Anthemidinae</taxon>
        <taxon>Tanacetum</taxon>
    </lineage>
</organism>
<accession>A0A699RTG0</accession>
<proteinExistence type="predicted"/>
<sequence length="87" mass="9613">DSKVPSTEEPRVNQEKDANFNNTNNINIVSPTDNAANIEDNAKLLLYQIPTRLLGSVSTKMIFLSVPSRGTTSQWRSAFSSSNKENV</sequence>
<evidence type="ECO:0000313" key="2">
    <source>
        <dbReference type="EMBL" id="GFC89950.1"/>
    </source>
</evidence>
<comment type="caution">
    <text evidence="2">The sequence shown here is derived from an EMBL/GenBank/DDBJ whole genome shotgun (WGS) entry which is preliminary data.</text>
</comment>
<feature type="non-terminal residue" evidence="2">
    <location>
        <position position="1"/>
    </location>
</feature>
<feature type="region of interest" description="Disordered" evidence="1">
    <location>
        <begin position="1"/>
        <end position="26"/>
    </location>
</feature>
<reference evidence="2" key="1">
    <citation type="journal article" date="2019" name="Sci. Rep.">
        <title>Draft genome of Tanacetum cinerariifolium, the natural source of mosquito coil.</title>
        <authorList>
            <person name="Yamashiro T."/>
            <person name="Shiraishi A."/>
            <person name="Satake H."/>
            <person name="Nakayama K."/>
        </authorList>
    </citation>
    <scope>NUCLEOTIDE SEQUENCE</scope>
</reference>
<dbReference type="AlphaFoldDB" id="A0A699RTG0"/>
<feature type="compositionally biased region" description="Basic and acidic residues" evidence="1">
    <location>
        <begin position="1"/>
        <end position="18"/>
    </location>
</feature>
<gene>
    <name evidence="2" type="ORF">Tci_861920</name>
</gene>
<evidence type="ECO:0000256" key="1">
    <source>
        <dbReference type="SAM" id="MobiDB-lite"/>
    </source>
</evidence>
<name>A0A699RTG0_TANCI</name>